<feature type="region of interest" description="Disordered" evidence="1">
    <location>
        <begin position="1"/>
        <end position="50"/>
    </location>
</feature>
<dbReference type="Proteomes" id="UP000887565">
    <property type="component" value="Unplaced"/>
</dbReference>
<reference evidence="3" key="1">
    <citation type="submission" date="2022-11" db="UniProtKB">
        <authorList>
            <consortium name="WormBaseParasite"/>
        </authorList>
    </citation>
    <scope>IDENTIFICATION</scope>
</reference>
<keyword evidence="2" id="KW-1185">Reference proteome</keyword>
<dbReference type="WBParaSite" id="nRc.2.0.1.t33196-RA">
    <property type="protein sequence ID" value="nRc.2.0.1.t33196-RA"/>
    <property type="gene ID" value="nRc.2.0.1.g33196"/>
</dbReference>
<evidence type="ECO:0000313" key="2">
    <source>
        <dbReference type="Proteomes" id="UP000887565"/>
    </source>
</evidence>
<dbReference type="PROSITE" id="PS51257">
    <property type="entry name" value="PROKAR_LIPOPROTEIN"/>
    <property type="match status" value="1"/>
</dbReference>
<dbReference type="AlphaFoldDB" id="A0A915K3B6"/>
<evidence type="ECO:0000256" key="1">
    <source>
        <dbReference type="SAM" id="MobiDB-lite"/>
    </source>
</evidence>
<name>A0A915K3B6_ROMCU</name>
<organism evidence="2 3">
    <name type="scientific">Romanomermis culicivorax</name>
    <name type="common">Nematode worm</name>
    <dbReference type="NCBI Taxonomy" id="13658"/>
    <lineage>
        <taxon>Eukaryota</taxon>
        <taxon>Metazoa</taxon>
        <taxon>Ecdysozoa</taxon>
        <taxon>Nematoda</taxon>
        <taxon>Enoplea</taxon>
        <taxon>Dorylaimia</taxon>
        <taxon>Mermithida</taxon>
        <taxon>Mermithoidea</taxon>
        <taxon>Mermithidae</taxon>
        <taxon>Romanomermis</taxon>
    </lineage>
</organism>
<evidence type="ECO:0000313" key="3">
    <source>
        <dbReference type="WBParaSite" id="nRc.2.0.1.t33196-RA"/>
    </source>
</evidence>
<feature type="compositionally biased region" description="Gly residues" evidence="1">
    <location>
        <begin position="22"/>
        <end position="35"/>
    </location>
</feature>
<sequence>MSLRCTPGQTQTETRPCQSSSSGGGCGQQPSGCGGPCPAPPSSCDGDNKCQQQQQQRKPCDSSCQPSGNCGGQSGCGGQSLTGTNTGLVAQSPSFDTILPLSMSGGVRPITAIQAAGYDSQQVRSSTFDALRSAQIPDEPKVEEE</sequence>
<proteinExistence type="predicted"/>
<protein>
    <submittedName>
        <fullName evidence="3">Uncharacterized protein</fullName>
    </submittedName>
</protein>
<accession>A0A915K3B6</accession>